<accession>A0A3M6VI41</accession>
<protein>
    <submittedName>
        <fullName evidence="1">Uncharacterized protein</fullName>
    </submittedName>
</protein>
<gene>
    <name evidence="2" type="ORF">DD237_004419</name>
    <name evidence="1" type="ORF">DD238_003558</name>
</gene>
<evidence type="ECO:0000313" key="1">
    <source>
        <dbReference type="EMBL" id="RMX65146.1"/>
    </source>
</evidence>
<dbReference type="Proteomes" id="UP000282087">
    <property type="component" value="Unassembled WGS sequence"/>
</dbReference>
<reference evidence="3 4" key="1">
    <citation type="submission" date="2018-06" db="EMBL/GenBank/DDBJ databases">
        <title>Comparative genomics of downy mildews reveals potential adaptations to biotrophy.</title>
        <authorList>
            <person name="Fletcher K."/>
            <person name="Klosterman S.J."/>
            <person name="Derevnina L."/>
            <person name="Martin F."/>
            <person name="Koike S."/>
            <person name="Reyes Chin-Wo S."/>
            <person name="Mou B."/>
            <person name="Michelmore R."/>
        </authorList>
    </citation>
    <scope>NUCLEOTIDE SEQUENCE [LARGE SCALE GENOMIC DNA]</scope>
    <source>
        <strain evidence="2 4">R13</strain>
        <strain evidence="1 3">R14</strain>
    </source>
</reference>
<dbReference type="Proteomes" id="UP000286097">
    <property type="component" value="Unassembled WGS sequence"/>
</dbReference>
<dbReference type="EMBL" id="QLLG01000264">
    <property type="protein sequence ID" value="RMX65146.1"/>
    <property type="molecule type" value="Genomic_DNA"/>
</dbReference>
<dbReference type="AlphaFoldDB" id="A0A3M6VI41"/>
<keyword evidence="3" id="KW-1185">Reference proteome</keyword>
<dbReference type="VEuPathDB" id="FungiDB:DD237_004419"/>
<evidence type="ECO:0000313" key="4">
    <source>
        <dbReference type="Proteomes" id="UP000286097"/>
    </source>
</evidence>
<name>A0A3M6VI41_9STRA</name>
<dbReference type="EMBL" id="QKXF01000195">
    <property type="protein sequence ID" value="RQM14594.1"/>
    <property type="molecule type" value="Genomic_DNA"/>
</dbReference>
<dbReference type="STRING" id="542832.A0A3M6VI41"/>
<proteinExistence type="predicted"/>
<comment type="caution">
    <text evidence="1">The sequence shown here is derived from an EMBL/GenBank/DDBJ whole genome shotgun (WGS) entry which is preliminary data.</text>
</comment>
<organism evidence="1 3">
    <name type="scientific">Peronospora effusa</name>
    <dbReference type="NCBI Taxonomy" id="542832"/>
    <lineage>
        <taxon>Eukaryota</taxon>
        <taxon>Sar</taxon>
        <taxon>Stramenopiles</taxon>
        <taxon>Oomycota</taxon>
        <taxon>Peronosporomycetes</taxon>
        <taxon>Peronosporales</taxon>
        <taxon>Peronosporaceae</taxon>
        <taxon>Peronospora</taxon>
    </lineage>
</organism>
<evidence type="ECO:0000313" key="3">
    <source>
        <dbReference type="Proteomes" id="UP000282087"/>
    </source>
</evidence>
<evidence type="ECO:0000313" key="2">
    <source>
        <dbReference type="EMBL" id="RQM14594.1"/>
    </source>
</evidence>
<sequence length="142" mass="16085">MQGSTDEVLDMLQDEDLSSDIVESEYFVFMHVMKHFVSQVKIVDRSIPMYGQAENATAIVEGCVQFQIKIVFRKLHEDTGTLFVTFYKDVCDLGRNSRDGGESDLPVGAGVSEKSPSSSIFIFDKRLHSRLRFDIWTAKRAP</sequence>